<sequence length="62" mass="6809">MTHSGTRFLLDTCPLRMSQVSCRSNAALDFDDSLSSTTCQQFTHSCILDKVLPGSCSCYVQT</sequence>
<dbReference type="Proteomes" id="UP000076727">
    <property type="component" value="Unassembled WGS sequence"/>
</dbReference>
<evidence type="ECO:0000313" key="2">
    <source>
        <dbReference type="Proteomes" id="UP000076727"/>
    </source>
</evidence>
<evidence type="ECO:0000313" key="1">
    <source>
        <dbReference type="EMBL" id="KZT69362.1"/>
    </source>
</evidence>
<dbReference type="AlphaFoldDB" id="A0A165QEP5"/>
<name>A0A165QEP5_9APHY</name>
<keyword evidence="2" id="KW-1185">Reference proteome</keyword>
<gene>
    <name evidence="1" type="ORF">DAEQUDRAFT_261497</name>
</gene>
<organism evidence="1 2">
    <name type="scientific">Daedalea quercina L-15889</name>
    <dbReference type="NCBI Taxonomy" id="1314783"/>
    <lineage>
        <taxon>Eukaryota</taxon>
        <taxon>Fungi</taxon>
        <taxon>Dikarya</taxon>
        <taxon>Basidiomycota</taxon>
        <taxon>Agaricomycotina</taxon>
        <taxon>Agaricomycetes</taxon>
        <taxon>Polyporales</taxon>
        <taxon>Fomitopsis</taxon>
    </lineage>
</organism>
<reference evidence="1 2" key="1">
    <citation type="journal article" date="2016" name="Mol. Biol. Evol.">
        <title>Comparative Genomics of Early-Diverging Mushroom-Forming Fungi Provides Insights into the Origins of Lignocellulose Decay Capabilities.</title>
        <authorList>
            <person name="Nagy L.G."/>
            <person name="Riley R."/>
            <person name="Tritt A."/>
            <person name="Adam C."/>
            <person name="Daum C."/>
            <person name="Floudas D."/>
            <person name="Sun H."/>
            <person name="Yadav J.S."/>
            <person name="Pangilinan J."/>
            <person name="Larsson K.H."/>
            <person name="Matsuura K."/>
            <person name="Barry K."/>
            <person name="Labutti K."/>
            <person name="Kuo R."/>
            <person name="Ohm R.A."/>
            <person name="Bhattacharya S.S."/>
            <person name="Shirouzu T."/>
            <person name="Yoshinaga Y."/>
            <person name="Martin F.M."/>
            <person name="Grigoriev I.V."/>
            <person name="Hibbett D.S."/>
        </authorList>
    </citation>
    <scope>NUCLEOTIDE SEQUENCE [LARGE SCALE GENOMIC DNA]</scope>
    <source>
        <strain evidence="1 2">L-15889</strain>
    </source>
</reference>
<dbReference type="EMBL" id="KV429058">
    <property type="protein sequence ID" value="KZT69362.1"/>
    <property type="molecule type" value="Genomic_DNA"/>
</dbReference>
<proteinExistence type="predicted"/>
<protein>
    <submittedName>
        <fullName evidence="1">Uncharacterized protein</fullName>
    </submittedName>
</protein>
<accession>A0A165QEP5</accession>